<dbReference type="AlphaFoldDB" id="A0A9P6Q0I1"/>
<dbReference type="EMBL" id="JAAAJB010000441">
    <property type="protein sequence ID" value="KAG0255795.1"/>
    <property type="molecule type" value="Genomic_DNA"/>
</dbReference>
<accession>A0A9P6Q0I1</accession>
<keyword evidence="4" id="KW-0805">Transcription regulation</keyword>
<feature type="domain" description="Cyclin-like" evidence="11">
    <location>
        <begin position="44"/>
        <end position="135"/>
    </location>
</feature>
<evidence type="ECO:0000256" key="7">
    <source>
        <dbReference type="ARBA" id="ARBA00023163"/>
    </source>
</evidence>
<dbReference type="InterPro" id="IPR043198">
    <property type="entry name" value="Cyclin/Ssn8"/>
</dbReference>
<proteinExistence type="inferred from homology"/>
<feature type="domain" description="Cyclin-like" evidence="11">
    <location>
        <begin position="148"/>
        <end position="295"/>
    </location>
</feature>
<reference evidence="12" key="1">
    <citation type="journal article" date="2020" name="Fungal Divers.">
        <title>Resolving the Mortierellaceae phylogeny through synthesis of multi-gene phylogenetics and phylogenomics.</title>
        <authorList>
            <person name="Vandepol N."/>
            <person name="Liber J."/>
            <person name="Desiro A."/>
            <person name="Na H."/>
            <person name="Kennedy M."/>
            <person name="Barry K."/>
            <person name="Grigoriev I.V."/>
            <person name="Miller A.N."/>
            <person name="O'Donnell K."/>
            <person name="Stajich J.E."/>
            <person name="Bonito G."/>
        </authorList>
    </citation>
    <scope>NUCLEOTIDE SEQUENCE</scope>
    <source>
        <strain evidence="12">BC1065</strain>
    </source>
</reference>
<evidence type="ECO:0000256" key="8">
    <source>
        <dbReference type="ARBA" id="ARBA00023242"/>
    </source>
</evidence>
<dbReference type="OrthoDB" id="10266018at2759"/>
<dbReference type="Pfam" id="PF00134">
    <property type="entry name" value="Cyclin_N"/>
    <property type="match status" value="1"/>
</dbReference>
<evidence type="ECO:0000256" key="4">
    <source>
        <dbReference type="ARBA" id="ARBA00023015"/>
    </source>
</evidence>
<evidence type="ECO:0000256" key="3">
    <source>
        <dbReference type="ARBA" id="ARBA00022491"/>
    </source>
</evidence>
<keyword evidence="3" id="KW-0678">Repressor</keyword>
<evidence type="ECO:0000313" key="13">
    <source>
        <dbReference type="Proteomes" id="UP000807716"/>
    </source>
</evidence>
<comment type="subcellular location">
    <subcellularLocation>
        <location evidence="1">Nucleus</location>
    </subcellularLocation>
</comment>
<keyword evidence="5 9" id="KW-0195">Cyclin</keyword>
<dbReference type="SMART" id="SM00385">
    <property type="entry name" value="CYCLIN"/>
    <property type="match status" value="2"/>
</dbReference>
<protein>
    <recommendedName>
        <fullName evidence="11">Cyclin-like domain-containing protein</fullName>
    </recommendedName>
</protein>
<dbReference type="GO" id="GO:0005634">
    <property type="term" value="C:nucleus"/>
    <property type="evidence" value="ECO:0007669"/>
    <property type="project" value="UniProtKB-SubCell"/>
</dbReference>
<evidence type="ECO:0000313" key="12">
    <source>
        <dbReference type="EMBL" id="KAG0255795.1"/>
    </source>
</evidence>
<dbReference type="SUPFAM" id="SSF47954">
    <property type="entry name" value="Cyclin-like"/>
    <property type="match status" value="2"/>
</dbReference>
<keyword evidence="13" id="KW-1185">Reference proteome</keyword>
<dbReference type="InterPro" id="IPR013763">
    <property type="entry name" value="Cyclin-like_dom"/>
</dbReference>
<dbReference type="Gene3D" id="1.10.472.10">
    <property type="entry name" value="Cyclin-like"/>
    <property type="match status" value="2"/>
</dbReference>
<evidence type="ECO:0000256" key="6">
    <source>
        <dbReference type="ARBA" id="ARBA00023159"/>
    </source>
</evidence>
<feature type="compositionally biased region" description="Low complexity" evidence="10">
    <location>
        <begin position="392"/>
        <end position="405"/>
    </location>
</feature>
<comment type="caution">
    <text evidence="12">The sequence shown here is derived from an EMBL/GenBank/DDBJ whole genome shotgun (WGS) entry which is preliminary data.</text>
</comment>
<name>A0A9P6Q0I1_9FUNG</name>
<dbReference type="Proteomes" id="UP000807716">
    <property type="component" value="Unassembled WGS sequence"/>
</dbReference>
<evidence type="ECO:0000259" key="11">
    <source>
        <dbReference type="SMART" id="SM00385"/>
    </source>
</evidence>
<keyword evidence="7" id="KW-0804">Transcription</keyword>
<evidence type="ECO:0000256" key="10">
    <source>
        <dbReference type="SAM" id="MobiDB-lite"/>
    </source>
</evidence>
<dbReference type="PANTHER" id="PTHR10026">
    <property type="entry name" value="CYCLIN"/>
    <property type="match status" value="1"/>
</dbReference>
<dbReference type="GO" id="GO:0006357">
    <property type="term" value="P:regulation of transcription by RNA polymerase II"/>
    <property type="evidence" value="ECO:0007669"/>
    <property type="project" value="InterPro"/>
</dbReference>
<dbReference type="FunFam" id="1.10.472.10:FF:000076">
    <property type="entry name" value="RNA polymerase II holoenzyme cyclin-like subunit"/>
    <property type="match status" value="1"/>
</dbReference>
<dbReference type="GO" id="GO:0016538">
    <property type="term" value="F:cyclin-dependent protein serine/threonine kinase regulator activity"/>
    <property type="evidence" value="ECO:0007669"/>
    <property type="project" value="InterPro"/>
</dbReference>
<dbReference type="CDD" id="cd20514">
    <property type="entry name" value="CYCLIN_CCNC_rpt2"/>
    <property type="match status" value="1"/>
</dbReference>
<dbReference type="InterPro" id="IPR006671">
    <property type="entry name" value="Cyclin_N"/>
</dbReference>
<dbReference type="InterPro" id="IPR036915">
    <property type="entry name" value="Cyclin-like_sf"/>
</dbReference>
<evidence type="ECO:0000256" key="1">
    <source>
        <dbReference type="ARBA" id="ARBA00004123"/>
    </source>
</evidence>
<feature type="region of interest" description="Disordered" evidence="10">
    <location>
        <begin position="379"/>
        <end position="417"/>
    </location>
</feature>
<gene>
    <name evidence="12" type="ORF">DFQ27_006067</name>
</gene>
<keyword evidence="8" id="KW-0539">Nucleus</keyword>
<sequence>MAANYWTSSHATNWILDRRKLQEAVQEDLEYVDIDTLTKIKMWYYNRKIGKRLQFRQQVVATAIVYFKRFYTKHSIRLTDPSLVAATCIYLACKVEECPQHIKHIISEMKAALANHGGFDYDTSSVAEFEFYLLEELEFYLIVYHPYRDLILIAKDLKLEESNLQTAWFVINDSYRTDVCLLYAPHMISLAALYIICVLHSENRIKDGSSSGSAGHGHIHHSMLHEANLSSSSPMLNNMGNPLHAQLYSMASKKSPGGPAYGEGQGINNRDMVQWFAELNVDMEEIIEITQEILSLYDIWRDYNEESVPAMITALKTMDAVKPATEPSVSDDADEGELQVTCSVDGREVEPGEMIENVECEEGEVQEDQVMVYTHSHTQHQRVRTNSGHLQSGTGSIPSSSSPSTNQKSVGVVIPFN</sequence>
<dbReference type="CDD" id="cd20513">
    <property type="entry name" value="CYCLIN_CCNC_rpt1"/>
    <property type="match status" value="1"/>
</dbReference>
<keyword evidence="6" id="KW-0010">Activator</keyword>
<comment type="similarity">
    <text evidence="2">Belongs to the cyclin family. Cyclin C subfamily.</text>
</comment>
<evidence type="ECO:0000256" key="5">
    <source>
        <dbReference type="ARBA" id="ARBA00023127"/>
    </source>
</evidence>
<evidence type="ECO:0000256" key="9">
    <source>
        <dbReference type="RuleBase" id="RU000383"/>
    </source>
</evidence>
<organism evidence="12 13">
    <name type="scientific">Actinomortierella ambigua</name>
    <dbReference type="NCBI Taxonomy" id="1343610"/>
    <lineage>
        <taxon>Eukaryota</taxon>
        <taxon>Fungi</taxon>
        <taxon>Fungi incertae sedis</taxon>
        <taxon>Mucoromycota</taxon>
        <taxon>Mortierellomycotina</taxon>
        <taxon>Mortierellomycetes</taxon>
        <taxon>Mortierellales</taxon>
        <taxon>Mortierellaceae</taxon>
        <taxon>Actinomortierella</taxon>
    </lineage>
</organism>
<evidence type="ECO:0000256" key="2">
    <source>
        <dbReference type="ARBA" id="ARBA00008638"/>
    </source>
</evidence>